<proteinExistence type="predicted"/>
<evidence type="ECO:0000313" key="2">
    <source>
        <dbReference type="EMBL" id="MFC4354972.1"/>
    </source>
</evidence>
<keyword evidence="1" id="KW-1133">Transmembrane helix</keyword>
<accession>A0ABV8UVX9</accession>
<dbReference type="EMBL" id="JBHSEF010000021">
    <property type="protein sequence ID" value="MFC4354972.1"/>
    <property type="molecule type" value="Genomic_DNA"/>
</dbReference>
<dbReference type="Proteomes" id="UP001595733">
    <property type="component" value="Unassembled WGS sequence"/>
</dbReference>
<dbReference type="RefSeq" id="WP_378141274.1">
    <property type="nucleotide sequence ID" value="NZ_JBHSEF010000021.1"/>
</dbReference>
<evidence type="ECO:0000256" key="1">
    <source>
        <dbReference type="SAM" id="Phobius"/>
    </source>
</evidence>
<organism evidence="2 3">
    <name type="scientific">Chryseomicrobium palamuruense</name>
    <dbReference type="NCBI Taxonomy" id="682973"/>
    <lineage>
        <taxon>Bacteria</taxon>
        <taxon>Bacillati</taxon>
        <taxon>Bacillota</taxon>
        <taxon>Bacilli</taxon>
        <taxon>Bacillales</taxon>
        <taxon>Caryophanaceae</taxon>
        <taxon>Chryseomicrobium</taxon>
    </lineage>
</organism>
<feature type="transmembrane region" description="Helical" evidence="1">
    <location>
        <begin position="20"/>
        <end position="49"/>
    </location>
</feature>
<keyword evidence="1" id="KW-0472">Membrane</keyword>
<evidence type="ECO:0000313" key="3">
    <source>
        <dbReference type="Proteomes" id="UP001595733"/>
    </source>
</evidence>
<name>A0ABV8UVX9_9BACL</name>
<sequence>MYSLMEDFFGMVKNVVAMGLYFVVGFLGVVGIVYLLTHLFSMVAAASVLDDQFRIVWQTIRYRM</sequence>
<protein>
    <submittedName>
        <fullName evidence="2">Uncharacterized protein</fullName>
    </submittedName>
</protein>
<keyword evidence="3" id="KW-1185">Reference proteome</keyword>
<reference evidence="3" key="1">
    <citation type="journal article" date="2019" name="Int. J. Syst. Evol. Microbiol.">
        <title>The Global Catalogue of Microorganisms (GCM) 10K type strain sequencing project: providing services to taxonomists for standard genome sequencing and annotation.</title>
        <authorList>
            <consortium name="The Broad Institute Genomics Platform"/>
            <consortium name="The Broad Institute Genome Sequencing Center for Infectious Disease"/>
            <person name="Wu L."/>
            <person name="Ma J."/>
        </authorList>
    </citation>
    <scope>NUCLEOTIDE SEQUENCE [LARGE SCALE GENOMIC DNA]</scope>
    <source>
        <strain evidence="3">CCUG 50353</strain>
    </source>
</reference>
<keyword evidence="1" id="KW-0812">Transmembrane</keyword>
<comment type="caution">
    <text evidence="2">The sequence shown here is derived from an EMBL/GenBank/DDBJ whole genome shotgun (WGS) entry which is preliminary data.</text>
</comment>
<gene>
    <name evidence="2" type="ORF">ACFO0S_07930</name>
</gene>